<keyword evidence="2" id="KW-1185">Reference proteome</keyword>
<proteinExistence type="predicted"/>
<reference evidence="2" key="1">
    <citation type="submission" date="2015-05" db="EMBL/GenBank/DDBJ databases">
        <title>Draft genome sequencing of a biphenyl-degrading bacterium, Pseudomonas balearica KF707 (=NBRC110670).</title>
        <authorList>
            <person name="Kimura N."/>
            <person name="Hirose J."/>
            <person name="Watanabe T."/>
            <person name="Suenaga H."/>
            <person name="Fujihara H."/>
            <person name="Noguchi M."/>
            <person name="Hashimoto M."/>
            <person name="Shimodaira J."/>
            <person name="Tsuchikane K."/>
            <person name="Hosoyama A."/>
            <person name="Yamazoe A."/>
            <person name="Fujita N."/>
            <person name="Furukawa K."/>
        </authorList>
    </citation>
    <scope>NUCLEOTIDE SEQUENCE [LARGE SCALE GENOMIC DNA]</scope>
    <source>
        <strain evidence="2">DSM 10086 / NBRC 110670 / KF707</strain>
    </source>
</reference>
<evidence type="ECO:0000313" key="1">
    <source>
        <dbReference type="EMBL" id="BAU73137.1"/>
    </source>
</evidence>
<protein>
    <submittedName>
        <fullName evidence="1">Uncharacterized protein</fullName>
    </submittedName>
</protein>
<dbReference type="EMBL" id="AP014862">
    <property type="protein sequence ID" value="BAU73137.1"/>
    <property type="molecule type" value="Genomic_DNA"/>
</dbReference>
<gene>
    <name evidence="1" type="ORF">KF707C_14490</name>
</gene>
<dbReference type="Proteomes" id="UP000218554">
    <property type="component" value="Chromosome"/>
</dbReference>
<organism evidence="1 2">
    <name type="scientific">Metapseudomonas furukawaii</name>
    <name type="common">Pseudomonas furukawaii</name>
    <dbReference type="NCBI Taxonomy" id="1149133"/>
    <lineage>
        <taxon>Bacteria</taxon>
        <taxon>Pseudomonadati</taxon>
        <taxon>Pseudomonadota</taxon>
        <taxon>Gammaproteobacteria</taxon>
        <taxon>Pseudomonadales</taxon>
        <taxon>Pseudomonadaceae</taxon>
        <taxon>Metapseudomonas</taxon>
    </lineage>
</organism>
<name>A0AAD1FEK9_METFU</name>
<sequence>MVFSVRKHSSAGLIGAGGESWRRVISARLLLYKYFVTTELFYFEFL</sequence>
<accession>A0AAD1FEK9</accession>
<evidence type="ECO:0000313" key="2">
    <source>
        <dbReference type="Proteomes" id="UP000218554"/>
    </source>
</evidence>
<dbReference type="AlphaFoldDB" id="A0AAD1FEK9"/>
<dbReference type="KEGG" id="pfuw:KF707C_14490"/>
<reference evidence="1 2" key="2">
    <citation type="journal article" date="2017" name="Int. J. Syst. Evol. Microbiol.">
        <title>Pseudomonas furukawaii sp. nov., a polychlorinated biphenyl-degrading bacterium isolated from biphenyl-contaminated soil in Japan.</title>
        <authorList>
            <person name="Kimura N."/>
            <person name="Watanabe T."/>
            <person name="Suenaga H."/>
            <person name="Fujihara H."/>
            <person name="Futagami T."/>
            <person name="Goto M."/>
            <person name="Hanada S."/>
            <person name="Hirose J."/>
        </authorList>
    </citation>
    <scope>NUCLEOTIDE SEQUENCE [LARGE SCALE GENOMIC DNA]</scope>
    <source>
        <strain evidence="2">DSM 10086 / NBRC 110670 / KF707</strain>
    </source>
</reference>